<dbReference type="InterPro" id="IPR051354">
    <property type="entry name" value="Transposase_27_IS1"/>
</dbReference>
<dbReference type="InterPro" id="IPR024445">
    <property type="entry name" value="Tnp_ISXO2-like"/>
</dbReference>
<accession>A0A5C4NST2</accession>
<sequence length="322" mass="35855">MQPAQWKTFIAQFAGLNRRQRLAGITLLRGAASQDVIVALVESVARQRLHCPACNSNHAHRHGHAHGLQRYRCAPCGRTFNALTGTPLARLLHKSLWLDYADCLLASDSVRKAASQLGVHRNTTFRWRHRFLSLAKTDRPHGLHGIAEADELYLLESEKGARQMTRPARRRGGHAHKRGISNEQVCILVARDRTGQTLDFVTGKGALTKAQLHHCLLPVIDKDVLLVTDGHAAYRAFARETGISHQAVNLRAGIRVQGAAHVQNVNAYHSRLRQWLGPFHGVATRYLPNYPGWRWILDAGRICSPETLLKATLGAFPHLTVT</sequence>
<evidence type="ECO:0000313" key="3">
    <source>
        <dbReference type="Proteomes" id="UP000305681"/>
    </source>
</evidence>
<evidence type="ECO:0000313" key="2">
    <source>
        <dbReference type="EMBL" id="TNC77052.1"/>
    </source>
</evidence>
<comment type="caution">
    <text evidence="2">The sequence shown here is derived from an EMBL/GenBank/DDBJ whole genome shotgun (WGS) entry which is preliminary data.</text>
</comment>
<dbReference type="AlphaFoldDB" id="A0A5C4NST2"/>
<organism evidence="2 3">
    <name type="scientific">Janthinobacterium lividum</name>
    <dbReference type="NCBI Taxonomy" id="29581"/>
    <lineage>
        <taxon>Bacteria</taxon>
        <taxon>Pseudomonadati</taxon>
        <taxon>Pseudomonadota</taxon>
        <taxon>Betaproteobacteria</taxon>
        <taxon>Burkholderiales</taxon>
        <taxon>Oxalobacteraceae</taxon>
        <taxon>Janthinobacterium</taxon>
    </lineage>
</organism>
<feature type="domain" description="ISXO2-like transposase" evidence="1">
    <location>
        <begin position="142"/>
        <end position="298"/>
    </location>
</feature>
<evidence type="ECO:0000259" key="1">
    <source>
        <dbReference type="SMART" id="SM01126"/>
    </source>
</evidence>
<dbReference type="PANTHER" id="PTHR33293">
    <property type="entry name" value="INSERTION ELEMENT IS1 1 PROTEIN INSB-RELATED"/>
    <property type="match status" value="1"/>
</dbReference>
<name>A0A5C4NST2_9BURK</name>
<dbReference type="EMBL" id="VDGE01000003">
    <property type="protein sequence ID" value="TNC77052.1"/>
    <property type="molecule type" value="Genomic_DNA"/>
</dbReference>
<dbReference type="Pfam" id="PF13384">
    <property type="entry name" value="HTH_23"/>
    <property type="match status" value="1"/>
</dbReference>
<dbReference type="PANTHER" id="PTHR33293:SF1">
    <property type="entry name" value="INSERTION ELEMENT IS1 1 PROTEIN INSB-RELATED"/>
    <property type="match status" value="1"/>
</dbReference>
<protein>
    <submittedName>
        <fullName evidence="2">IS1595 family transposase</fullName>
    </submittedName>
</protein>
<dbReference type="SMART" id="SM01126">
    <property type="entry name" value="DDE_Tnp_IS1595"/>
    <property type="match status" value="1"/>
</dbReference>
<proteinExistence type="predicted"/>
<dbReference type="RefSeq" id="WP_139090709.1">
    <property type="nucleotide sequence ID" value="NZ_VDGE01000003.1"/>
</dbReference>
<dbReference type="NCBIfam" id="NF033547">
    <property type="entry name" value="transpos_IS1595"/>
    <property type="match status" value="1"/>
</dbReference>
<dbReference type="Proteomes" id="UP000305681">
    <property type="component" value="Unassembled WGS sequence"/>
</dbReference>
<gene>
    <name evidence="2" type="ORF">FHI69_11940</name>
</gene>
<reference evidence="2 3" key="1">
    <citation type="submission" date="2019-06" db="EMBL/GenBank/DDBJ databases">
        <title>Genome sequence of Janthinobacterium lividum UCD_MED1.</title>
        <authorList>
            <person name="De Leon M.E."/>
            <person name="Jospin G."/>
        </authorList>
    </citation>
    <scope>NUCLEOTIDE SEQUENCE [LARGE SCALE GENOMIC DNA]</scope>
    <source>
        <strain evidence="2 3">UCD_MED1</strain>
    </source>
</reference>
<dbReference type="Pfam" id="PF12762">
    <property type="entry name" value="DDE_Tnp_IS1595"/>
    <property type="match status" value="1"/>
</dbReference>